<organism evidence="1 2">
    <name type="scientific">Dyadobacter pollutisoli</name>
    <dbReference type="NCBI Taxonomy" id="2910158"/>
    <lineage>
        <taxon>Bacteria</taxon>
        <taxon>Pseudomonadati</taxon>
        <taxon>Bacteroidota</taxon>
        <taxon>Cytophagia</taxon>
        <taxon>Cytophagales</taxon>
        <taxon>Spirosomataceae</taxon>
        <taxon>Dyadobacter</taxon>
    </lineage>
</organism>
<dbReference type="Gene3D" id="3.20.20.60">
    <property type="entry name" value="Phosphoenolpyruvate-binding domains"/>
    <property type="match status" value="1"/>
</dbReference>
<dbReference type="SUPFAM" id="SSF51621">
    <property type="entry name" value="Phosphoenolpyruvate/pyruvate domain"/>
    <property type="match status" value="1"/>
</dbReference>
<dbReference type="PANTHER" id="PTHR42905:SF16">
    <property type="entry name" value="CARBOXYPHOSPHONOENOLPYRUVATE PHOSPHONOMUTASE-LIKE PROTEIN (AFU_ORTHOLOGUE AFUA_5G07230)"/>
    <property type="match status" value="1"/>
</dbReference>
<gene>
    <name evidence="1" type="ORF">ON006_21100</name>
</gene>
<dbReference type="KEGG" id="dpf:ON006_21100"/>
<protein>
    <submittedName>
        <fullName evidence="1">Isocitrate lyase/phosphoenolpyruvate mutase family protein</fullName>
    </submittedName>
</protein>
<dbReference type="InterPro" id="IPR015813">
    <property type="entry name" value="Pyrv/PenolPyrv_kinase-like_dom"/>
</dbReference>
<sequence>MFNSPLTQSKPSEQADVFKKLHYSEDLLVLPNIWDAAGATLLEEAGYRAVATASAAIARANGYQDGENIPFEMVLSILSQIVKSVSVPVTADIESGYASDAATLKMNIRKLIETGIAGINIEDSDPTTRKLLSIDAQAERIRLIRRVAEREGIRLFINARTDVYLLRPDLEPEVRLEQTIERGRAYVDAGADSVYPILVKDEASIASLVQELSVPVNILATTGVPDIQVLRKLGVARVSFGPNFQKAVLLAMKKLLSEVKSEGSHRSVTGI</sequence>
<dbReference type="Proteomes" id="UP001164653">
    <property type="component" value="Chromosome"/>
</dbReference>
<dbReference type="RefSeq" id="WP_244823839.1">
    <property type="nucleotide sequence ID" value="NZ_CP112998.1"/>
</dbReference>
<accession>A0A9E8SMY5</accession>
<evidence type="ECO:0000313" key="1">
    <source>
        <dbReference type="EMBL" id="WAC10247.1"/>
    </source>
</evidence>
<dbReference type="AlphaFoldDB" id="A0A9E8SMY5"/>
<evidence type="ECO:0000313" key="2">
    <source>
        <dbReference type="Proteomes" id="UP001164653"/>
    </source>
</evidence>
<proteinExistence type="predicted"/>
<dbReference type="InterPro" id="IPR040442">
    <property type="entry name" value="Pyrv_kinase-like_dom_sf"/>
</dbReference>
<keyword evidence="2" id="KW-1185">Reference proteome</keyword>
<dbReference type="Pfam" id="PF13714">
    <property type="entry name" value="PEP_mutase"/>
    <property type="match status" value="1"/>
</dbReference>
<dbReference type="InterPro" id="IPR039556">
    <property type="entry name" value="ICL/PEPM"/>
</dbReference>
<dbReference type="PANTHER" id="PTHR42905">
    <property type="entry name" value="PHOSPHOENOLPYRUVATE CARBOXYLASE"/>
    <property type="match status" value="1"/>
</dbReference>
<dbReference type="GO" id="GO:0016829">
    <property type="term" value="F:lyase activity"/>
    <property type="evidence" value="ECO:0007669"/>
    <property type="project" value="UniProtKB-KW"/>
</dbReference>
<keyword evidence="1" id="KW-0456">Lyase</keyword>
<dbReference type="CDD" id="cd00377">
    <property type="entry name" value="ICL_PEPM"/>
    <property type="match status" value="1"/>
</dbReference>
<name>A0A9E8SMY5_9BACT</name>
<reference evidence="1" key="1">
    <citation type="submission" date="2022-11" db="EMBL/GenBank/DDBJ databases">
        <title>Dyadobacter pollutisoli sp. nov., isolated from plastic dumped soil.</title>
        <authorList>
            <person name="Kim J.M."/>
            <person name="Kim K.R."/>
            <person name="Lee J.K."/>
            <person name="Hao L."/>
            <person name="Jeon C.O."/>
        </authorList>
    </citation>
    <scope>NUCLEOTIDE SEQUENCE</scope>
    <source>
        <strain evidence="1">U1</strain>
    </source>
</reference>
<dbReference type="EMBL" id="CP112998">
    <property type="protein sequence ID" value="WAC10247.1"/>
    <property type="molecule type" value="Genomic_DNA"/>
</dbReference>